<evidence type="ECO:0000256" key="1">
    <source>
        <dbReference type="SAM" id="Phobius"/>
    </source>
</evidence>
<feature type="transmembrane region" description="Helical" evidence="1">
    <location>
        <begin position="66"/>
        <end position="87"/>
    </location>
</feature>
<feature type="transmembrane region" description="Helical" evidence="1">
    <location>
        <begin position="99"/>
        <end position="116"/>
    </location>
</feature>
<evidence type="ECO:0000313" key="3">
    <source>
        <dbReference type="Proteomes" id="UP000635606"/>
    </source>
</evidence>
<protein>
    <submittedName>
        <fullName evidence="2">Uncharacterized protein</fullName>
    </submittedName>
</protein>
<accession>A0A8J4EAE0</accession>
<comment type="caution">
    <text evidence="2">The sequence shown here is derived from an EMBL/GenBank/DDBJ whole genome shotgun (WGS) entry which is preliminary data.</text>
</comment>
<proteinExistence type="predicted"/>
<dbReference type="EMBL" id="BOPH01000025">
    <property type="protein sequence ID" value="GIJ67434.1"/>
    <property type="molecule type" value="Genomic_DNA"/>
</dbReference>
<keyword evidence="1" id="KW-0472">Membrane</keyword>
<organism evidence="2 3">
    <name type="scientific">Virgisporangium ochraceum</name>
    <dbReference type="NCBI Taxonomy" id="65505"/>
    <lineage>
        <taxon>Bacteria</taxon>
        <taxon>Bacillati</taxon>
        <taxon>Actinomycetota</taxon>
        <taxon>Actinomycetes</taxon>
        <taxon>Micromonosporales</taxon>
        <taxon>Micromonosporaceae</taxon>
        <taxon>Virgisporangium</taxon>
    </lineage>
</organism>
<feature type="transmembrane region" description="Helical" evidence="1">
    <location>
        <begin position="144"/>
        <end position="168"/>
    </location>
</feature>
<dbReference type="Proteomes" id="UP000635606">
    <property type="component" value="Unassembled WGS sequence"/>
</dbReference>
<gene>
    <name evidence="2" type="ORF">Voc01_023510</name>
</gene>
<keyword evidence="3" id="KW-1185">Reference proteome</keyword>
<keyword evidence="1" id="KW-1133">Transmembrane helix</keyword>
<dbReference type="AlphaFoldDB" id="A0A8J4EAE0"/>
<feature type="transmembrane region" description="Helical" evidence="1">
    <location>
        <begin position="27"/>
        <end position="46"/>
    </location>
</feature>
<name>A0A8J4EAE0_9ACTN</name>
<sequence length="196" mass="20231">MGPSGVVPRSQATAEVRPAPVRRSGSAWSRAATVAVVAAVAAVVWVNRHELPDAGRALLAARRDWLVVGTVALVAWWAAWLLLHLACRRLTGAGGYAEAARLAPVTVGSVAVNLLVKSGNLAGLALFAADARRRGAAAGRVTGAYVLAAVFADVAMTVVVAGTAVLWADGRLTRGERGPGGVLRRARPPGRRARVP</sequence>
<evidence type="ECO:0000313" key="2">
    <source>
        <dbReference type="EMBL" id="GIJ67434.1"/>
    </source>
</evidence>
<reference evidence="2" key="1">
    <citation type="submission" date="2021-01" db="EMBL/GenBank/DDBJ databases">
        <title>Whole genome shotgun sequence of Virgisporangium ochraceum NBRC 16418.</title>
        <authorList>
            <person name="Komaki H."/>
            <person name="Tamura T."/>
        </authorList>
    </citation>
    <scope>NUCLEOTIDE SEQUENCE</scope>
    <source>
        <strain evidence="2">NBRC 16418</strain>
    </source>
</reference>
<keyword evidence="1" id="KW-0812">Transmembrane</keyword>